<dbReference type="InterPro" id="IPR056552">
    <property type="entry name" value="Ribonucl_Kappa"/>
</dbReference>
<evidence type="ECO:0000313" key="7">
    <source>
        <dbReference type="EMBL" id="GAU98669.1"/>
    </source>
</evidence>
<accession>A0A1D1VAJ8</accession>
<gene>
    <name evidence="7" type="primary">RvY_09785-1</name>
    <name evidence="7" type="synonym">RvY_09785.1</name>
    <name evidence="7" type="ORF">RvY_09785</name>
</gene>
<evidence type="ECO:0000256" key="4">
    <source>
        <dbReference type="ARBA" id="ARBA00022989"/>
    </source>
</evidence>
<keyword evidence="4 6" id="KW-1133">Transmembrane helix</keyword>
<proteinExistence type="inferred from homology"/>
<organism evidence="7 8">
    <name type="scientific">Ramazzottius varieornatus</name>
    <name type="common">Water bear</name>
    <name type="synonym">Tardigrade</name>
    <dbReference type="NCBI Taxonomy" id="947166"/>
    <lineage>
        <taxon>Eukaryota</taxon>
        <taxon>Metazoa</taxon>
        <taxon>Ecdysozoa</taxon>
        <taxon>Tardigrada</taxon>
        <taxon>Eutardigrada</taxon>
        <taxon>Parachela</taxon>
        <taxon>Hypsibioidea</taxon>
        <taxon>Ramazzottiidae</taxon>
        <taxon>Ramazzottius</taxon>
    </lineage>
</organism>
<dbReference type="STRING" id="947166.A0A1D1VAJ8"/>
<comment type="similarity">
    <text evidence="2">Belongs to the RNase K family.</text>
</comment>
<keyword evidence="8" id="KW-1185">Reference proteome</keyword>
<evidence type="ECO:0000256" key="2">
    <source>
        <dbReference type="ARBA" id="ARBA00008458"/>
    </source>
</evidence>
<comment type="caution">
    <text evidence="7">The sequence shown here is derived from an EMBL/GenBank/DDBJ whole genome shotgun (WGS) entry which is preliminary data.</text>
</comment>
<dbReference type="OrthoDB" id="67317at2759"/>
<dbReference type="PANTHER" id="PTHR31733">
    <property type="entry name" value="RIBONUCLEASE KAPPA"/>
    <property type="match status" value="1"/>
</dbReference>
<comment type="subcellular location">
    <subcellularLocation>
        <location evidence="1">Membrane</location>
        <topology evidence="1">Multi-pass membrane protein</topology>
    </subcellularLocation>
</comment>
<evidence type="ECO:0000256" key="5">
    <source>
        <dbReference type="ARBA" id="ARBA00023136"/>
    </source>
</evidence>
<evidence type="ECO:0000256" key="1">
    <source>
        <dbReference type="ARBA" id="ARBA00004141"/>
    </source>
</evidence>
<feature type="transmembrane region" description="Helical" evidence="6">
    <location>
        <begin position="12"/>
        <end position="33"/>
    </location>
</feature>
<reference evidence="7 8" key="1">
    <citation type="journal article" date="2016" name="Nat. Commun.">
        <title>Extremotolerant tardigrade genome and improved radiotolerance of human cultured cells by tardigrade-unique protein.</title>
        <authorList>
            <person name="Hashimoto T."/>
            <person name="Horikawa D.D."/>
            <person name="Saito Y."/>
            <person name="Kuwahara H."/>
            <person name="Kozuka-Hata H."/>
            <person name="Shin-I T."/>
            <person name="Minakuchi Y."/>
            <person name="Ohishi K."/>
            <person name="Motoyama A."/>
            <person name="Aizu T."/>
            <person name="Enomoto A."/>
            <person name="Kondo K."/>
            <person name="Tanaka S."/>
            <person name="Hara Y."/>
            <person name="Koshikawa S."/>
            <person name="Sagara H."/>
            <person name="Miura T."/>
            <person name="Yokobori S."/>
            <person name="Miyagawa K."/>
            <person name="Suzuki Y."/>
            <person name="Kubo T."/>
            <person name="Oyama M."/>
            <person name="Kohara Y."/>
            <person name="Fujiyama A."/>
            <person name="Arakawa K."/>
            <person name="Katayama T."/>
            <person name="Toyoda A."/>
            <person name="Kunieda T."/>
        </authorList>
    </citation>
    <scope>NUCLEOTIDE SEQUENCE [LARGE SCALE GENOMIC DNA]</scope>
    <source>
        <strain evidence="7 8">YOKOZUNA-1</strain>
    </source>
</reference>
<evidence type="ECO:0000256" key="3">
    <source>
        <dbReference type="ARBA" id="ARBA00022692"/>
    </source>
</evidence>
<feature type="transmembrane region" description="Helical" evidence="6">
    <location>
        <begin position="63"/>
        <end position="82"/>
    </location>
</feature>
<protein>
    <submittedName>
        <fullName evidence="7">Uncharacterized protein</fullName>
    </submittedName>
</protein>
<dbReference type="InterPro" id="IPR026770">
    <property type="entry name" value="RNase_K"/>
</dbReference>
<evidence type="ECO:0000256" key="6">
    <source>
        <dbReference type="SAM" id="Phobius"/>
    </source>
</evidence>
<dbReference type="GO" id="GO:0016020">
    <property type="term" value="C:membrane"/>
    <property type="evidence" value="ECO:0007669"/>
    <property type="project" value="UniProtKB-SubCell"/>
</dbReference>
<keyword evidence="3 6" id="KW-0812">Transmembrane</keyword>
<dbReference type="EMBL" id="BDGG01000004">
    <property type="protein sequence ID" value="GAU98669.1"/>
    <property type="molecule type" value="Genomic_DNA"/>
</dbReference>
<keyword evidence="5 6" id="KW-0472">Membrane</keyword>
<dbReference type="AlphaFoldDB" id="A0A1D1VAJ8"/>
<evidence type="ECO:0000313" key="8">
    <source>
        <dbReference type="Proteomes" id="UP000186922"/>
    </source>
</evidence>
<dbReference type="Proteomes" id="UP000186922">
    <property type="component" value="Unassembled WGS sequence"/>
</dbReference>
<dbReference type="GO" id="GO:0004521">
    <property type="term" value="F:RNA endonuclease activity"/>
    <property type="evidence" value="ECO:0007669"/>
    <property type="project" value="InterPro"/>
</dbReference>
<dbReference type="Pfam" id="PF23489">
    <property type="entry name" value="V-ATPase_su_f"/>
    <property type="match status" value="1"/>
</dbReference>
<sequence>MKRFCGPTLSTCGIIMSVWGIIQLAIMGALFHVRSVNLVEDVSVSEEDFALHPDLVDSAYKQQAYNCWVCAGIYVLLLALSAQQMWLNIKPKPYIAA</sequence>
<name>A0A1D1VAJ8_RAMVA</name>